<dbReference type="CDD" id="cd05282">
    <property type="entry name" value="ETR_like"/>
    <property type="match status" value="1"/>
</dbReference>
<dbReference type="InterPro" id="IPR013154">
    <property type="entry name" value="ADH-like_N"/>
</dbReference>
<reference evidence="5" key="1">
    <citation type="submission" date="2016-10" db="EMBL/GenBank/DDBJ databases">
        <authorList>
            <person name="Varghese N."/>
            <person name="Submissions S."/>
        </authorList>
    </citation>
    <scope>NUCLEOTIDE SEQUENCE [LARGE SCALE GENOMIC DNA]</scope>
    <source>
        <strain evidence="5">DSM 17875</strain>
    </source>
</reference>
<dbReference type="EMBL" id="LT629785">
    <property type="protein sequence ID" value="SDU00137.1"/>
    <property type="molecule type" value="Genomic_DNA"/>
</dbReference>
<protein>
    <submittedName>
        <fullName evidence="4">NADPH:quinone reductase</fullName>
    </submittedName>
</protein>
<name>A0A1H2EYE6_9PSED</name>
<organism evidence="4 5">
    <name type="scientific">Pseudomonas pohangensis</name>
    <dbReference type="NCBI Taxonomy" id="364197"/>
    <lineage>
        <taxon>Bacteria</taxon>
        <taxon>Pseudomonadati</taxon>
        <taxon>Pseudomonadota</taxon>
        <taxon>Gammaproteobacteria</taxon>
        <taxon>Pseudomonadales</taxon>
        <taxon>Pseudomonadaceae</taxon>
        <taxon>Pseudomonas</taxon>
    </lineage>
</organism>
<keyword evidence="1" id="KW-0521">NADP</keyword>
<feature type="domain" description="Enoyl reductase (ER)" evidence="3">
    <location>
        <begin position="11"/>
        <end position="354"/>
    </location>
</feature>
<dbReference type="SUPFAM" id="SSF50129">
    <property type="entry name" value="GroES-like"/>
    <property type="match status" value="1"/>
</dbReference>
<evidence type="ECO:0000259" key="3">
    <source>
        <dbReference type="SMART" id="SM00829"/>
    </source>
</evidence>
<dbReference type="InterPro" id="IPR011032">
    <property type="entry name" value="GroES-like_sf"/>
</dbReference>
<evidence type="ECO:0000256" key="1">
    <source>
        <dbReference type="ARBA" id="ARBA00022857"/>
    </source>
</evidence>
<dbReference type="PANTHER" id="PTHR48106:SF2">
    <property type="entry name" value="ZN2+-BINDING DEHYDROGENASE"/>
    <property type="match status" value="1"/>
</dbReference>
<keyword evidence="2" id="KW-0560">Oxidoreductase</keyword>
<dbReference type="InterPro" id="IPR013149">
    <property type="entry name" value="ADH-like_C"/>
</dbReference>
<keyword evidence="5" id="KW-1185">Reference proteome</keyword>
<dbReference type="STRING" id="364197.SAMN05216296_1178"/>
<dbReference type="GO" id="GO:0070402">
    <property type="term" value="F:NADPH binding"/>
    <property type="evidence" value="ECO:0007669"/>
    <property type="project" value="TreeGrafter"/>
</dbReference>
<dbReference type="Gene3D" id="3.90.180.10">
    <property type="entry name" value="Medium-chain alcohol dehydrogenases, catalytic domain"/>
    <property type="match status" value="1"/>
</dbReference>
<dbReference type="SUPFAM" id="SSF51735">
    <property type="entry name" value="NAD(P)-binding Rossmann-fold domains"/>
    <property type="match status" value="1"/>
</dbReference>
<evidence type="ECO:0000313" key="5">
    <source>
        <dbReference type="Proteomes" id="UP000243232"/>
    </source>
</evidence>
<sequence>MKSARLHAFTQNPADIRVEDIAVPEPGPGQVRVRMLFSPVNPSDLNFVHGTYHSALQRIIWNYTPGQKQAEVYYDPARRNKCPVPPYSLGGEGVGVVEACGSGFLARRLLGKRVAIAGGPPAGCWQEYCIADAKKAVAMTDDIPDQQAAMFFINPLTAYVLIREVLRVRKGQWVLLSAAGSALGKSVVRMGQRDGFKTICVVRSSTNSDELRALGADAVIETDKQDLLAEVFRITGGQGARHALDCIGGKLADDLVQCLGLDGQLVVYGTLSGTPMQIPGRDLMMPVARISGFFLSNWLAQQSPLKLLGTLRAVKQLTRQGVFHTEVTEVFPLEQVVDAVAAASKPGRTGKVLLRLSAG</sequence>
<dbReference type="Pfam" id="PF08240">
    <property type="entry name" value="ADH_N"/>
    <property type="match status" value="1"/>
</dbReference>
<dbReference type="SMART" id="SM00829">
    <property type="entry name" value="PKS_ER"/>
    <property type="match status" value="1"/>
</dbReference>
<dbReference type="AlphaFoldDB" id="A0A1H2EYE6"/>
<proteinExistence type="predicted"/>
<dbReference type="GO" id="GO:0016651">
    <property type="term" value="F:oxidoreductase activity, acting on NAD(P)H"/>
    <property type="evidence" value="ECO:0007669"/>
    <property type="project" value="TreeGrafter"/>
</dbReference>
<dbReference type="OrthoDB" id="9805883at2"/>
<dbReference type="InterPro" id="IPR036291">
    <property type="entry name" value="NAD(P)-bd_dom_sf"/>
</dbReference>
<dbReference type="InterPro" id="IPR020843">
    <property type="entry name" value="ER"/>
</dbReference>
<accession>A0A1H2EYE6</accession>
<evidence type="ECO:0000313" key="4">
    <source>
        <dbReference type="EMBL" id="SDU00137.1"/>
    </source>
</evidence>
<dbReference type="Pfam" id="PF00107">
    <property type="entry name" value="ADH_zinc_N"/>
    <property type="match status" value="1"/>
</dbReference>
<dbReference type="Proteomes" id="UP000243232">
    <property type="component" value="Chromosome I"/>
</dbReference>
<gene>
    <name evidence="4" type="ORF">SAMN05216296_1178</name>
</gene>
<dbReference type="RefSeq" id="WP_157718803.1">
    <property type="nucleotide sequence ID" value="NZ_LT629785.1"/>
</dbReference>
<dbReference type="PANTHER" id="PTHR48106">
    <property type="entry name" value="QUINONE OXIDOREDUCTASE PIG3-RELATED"/>
    <property type="match status" value="1"/>
</dbReference>
<evidence type="ECO:0000256" key="2">
    <source>
        <dbReference type="ARBA" id="ARBA00023002"/>
    </source>
</evidence>
<dbReference type="Gene3D" id="3.40.50.720">
    <property type="entry name" value="NAD(P)-binding Rossmann-like Domain"/>
    <property type="match status" value="1"/>
</dbReference>